<dbReference type="EMBL" id="LYCR01000010">
    <property type="protein sequence ID" value="OGM49262.1"/>
    <property type="molecule type" value="Genomic_DNA"/>
</dbReference>
<dbReference type="PROSITE" id="PS01002">
    <property type="entry name" value="TCTP_1"/>
    <property type="match status" value="1"/>
</dbReference>
<name>A0A1F8AC19_9EURO</name>
<dbReference type="InterPro" id="IPR011057">
    <property type="entry name" value="Mss4-like_sf"/>
</dbReference>
<dbReference type="STRING" id="109264.A0A1F8AC19"/>
<dbReference type="InterPro" id="IPR018103">
    <property type="entry name" value="Translation_control_tumour_CS"/>
</dbReference>
<evidence type="ECO:0000313" key="6">
    <source>
        <dbReference type="Proteomes" id="UP000179179"/>
    </source>
</evidence>
<protein>
    <recommendedName>
        <fullName evidence="1">Translationally-controlled tumor protein homolog</fullName>
    </recommendedName>
</protein>
<dbReference type="InterPro" id="IPR018105">
    <property type="entry name" value="Translational_control_tumour_p"/>
</dbReference>
<comment type="similarity">
    <text evidence="2">Belongs to the TCTP family.</text>
</comment>
<dbReference type="Gene3D" id="2.170.150.10">
    <property type="entry name" value="Metal Binding Protein, Guanine Nucleotide Exchange Factor, Chain A"/>
    <property type="match status" value="2"/>
</dbReference>
<dbReference type="Pfam" id="PF00838">
    <property type="entry name" value="TCTP"/>
    <property type="match status" value="1"/>
</dbReference>
<dbReference type="AlphaFoldDB" id="A0A1F8AC19"/>
<evidence type="ECO:0000256" key="2">
    <source>
        <dbReference type="PROSITE-ProRule" id="PRU01133"/>
    </source>
</evidence>
<dbReference type="PANTHER" id="PTHR11991">
    <property type="entry name" value="TRANSLATIONALLY CONTROLLED TUMOR PROTEIN-RELATED"/>
    <property type="match status" value="1"/>
</dbReference>
<gene>
    <name evidence="5" type="ORF">ABOM_004021</name>
</gene>
<dbReference type="InterPro" id="IPR034737">
    <property type="entry name" value="TCTP"/>
</dbReference>
<keyword evidence="6" id="KW-1185">Reference proteome</keyword>
<dbReference type="GeneID" id="34447411"/>
<evidence type="ECO:0000256" key="1">
    <source>
        <dbReference type="ARBA" id="ARBA00014759"/>
    </source>
</evidence>
<dbReference type="GO" id="GO:0005737">
    <property type="term" value="C:cytoplasm"/>
    <property type="evidence" value="ECO:0007669"/>
    <property type="project" value="TreeGrafter"/>
</dbReference>
<organism evidence="5 6">
    <name type="scientific">Aspergillus bombycis</name>
    <dbReference type="NCBI Taxonomy" id="109264"/>
    <lineage>
        <taxon>Eukaryota</taxon>
        <taxon>Fungi</taxon>
        <taxon>Dikarya</taxon>
        <taxon>Ascomycota</taxon>
        <taxon>Pezizomycotina</taxon>
        <taxon>Eurotiomycetes</taxon>
        <taxon>Eurotiomycetidae</taxon>
        <taxon>Eurotiales</taxon>
        <taxon>Aspergillaceae</taxon>
        <taxon>Aspergillus</taxon>
    </lineage>
</organism>
<feature type="domain" description="TCTP" evidence="4">
    <location>
        <begin position="1"/>
        <end position="156"/>
    </location>
</feature>
<feature type="region of interest" description="Disordered" evidence="3">
    <location>
        <begin position="44"/>
        <end position="63"/>
    </location>
</feature>
<comment type="caution">
    <text evidence="5">The sequence shown here is derived from an EMBL/GenBank/DDBJ whole genome shotgun (WGS) entry which is preliminary data.</text>
</comment>
<dbReference type="PRINTS" id="PR01653">
    <property type="entry name" value="TCTPROTEIN"/>
</dbReference>
<evidence type="ECO:0000259" key="4">
    <source>
        <dbReference type="PROSITE" id="PS51797"/>
    </source>
</evidence>
<dbReference type="RefSeq" id="XP_022392979.1">
    <property type="nucleotide sequence ID" value="XM_022531151.1"/>
</dbReference>
<evidence type="ECO:0000256" key="3">
    <source>
        <dbReference type="SAM" id="MobiDB-lite"/>
    </source>
</evidence>
<dbReference type="PROSITE" id="PS51797">
    <property type="entry name" value="TCTP_3"/>
    <property type="match status" value="1"/>
</dbReference>
<accession>A0A1F8AC19</accession>
<dbReference type="GO" id="GO:0005509">
    <property type="term" value="F:calcium ion binding"/>
    <property type="evidence" value="ECO:0007669"/>
    <property type="project" value="TreeGrafter"/>
</dbReference>
<dbReference type="OrthoDB" id="10248936at2759"/>
<dbReference type="InterPro" id="IPR011323">
    <property type="entry name" value="Mss4/transl-control_tumour"/>
</dbReference>
<sequence length="156" mass="17638">MIIYKDIFSDDELVSDTFKLNVVDGVLFEADCKLIQKKTNEDIQLEGANPSAEDGEDDAGGEGGTVQVLDIQDQFRYMKKVHTKLKENNTPQAEIDEFTKNAQTGLKKILGNFKNYDMFIGESFDADSMLVLIDYREDGVTPYATLWKHGLKEMKV</sequence>
<proteinExistence type="inferred from homology"/>
<dbReference type="SUPFAM" id="SSF51316">
    <property type="entry name" value="Mss4-like"/>
    <property type="match status" value="1"/>
</dbReference>
<reference evidence="5 6" key="1">
    <citation type="journal article" date="2016" name="Genome Biol. Evol.">
        <title>Draft genome sequence of an aflatoxigenic Aspergillus species, A. bombycis.</title>
        <authorList>
            <person name="Moore G.G."/>
            <person name="Mack B.M."/>
            <person name="Beltz S.B."/>
            <person name="Gilbert M.K."/>
        </authorList>
    </citation>
    <scope>NUCLEOTIDE SEQUENCE [LARGE SCALE GENOMIC DNA]</scope>
    <source>
        <strain evidence="6">NRRL 26010</strain>
    </source>
</reference>
<dbReference type="PANTHER" id="PTHR11991:SF0">
    <property type="entry name" value="TRANSLATIONALLY-CONTROLLED TUMOR PROTEIN"/>
    <property type="match status" value="1"/>
</dbReference>
<evidence type="ECO:0000313" key="5">
    <source>
        <dbReference type="EMBL" id="OGM49262.1"/>
    </source>
</evidence>
<dbReference type="Proteomes" id="UP000179179">
    <property type="component" value="Unassembled WGS sequence"/>
</dbReference>